<dbReference type="InterPro" id="IPR014729">
    <property type="entry name" value="Rossmann-like_a/b/a_fold"/>
</dbReference>
<dbReference type="PANTHER" id="PTHR43033">
    <property type="entry name" value="TRNA(ILE)-LYSIDINE SYNTHASE-RELATED"/>
    <property type="match status" value="1"/>
</dbReference>
<sequence length="662" mass="76847">MLALRDGVLKEEQSHHVAKKHRSGGIGIAISGGVDSMALAALYTQSRRKNTELPSAHGFIVDHRVRPESTEEAEWVAWQLRLKFDMDSTILPLTWPDGFNLKDVRRFETEARTLRYQALGRACRSMKIARLMVAHHADDQAETVMMRLANNRLRSGLQAMQHQEWIPECEGMYGVYHSGEYQKPNRKLDIPFPVERGGIHIFRPLLTFEKTRLIATCEEMGVAWAEDKTNQIRTLTSRNAIRHIYKNYKLPEALSVKSLVDVSQHMQERIKRHKALANELFDRCLIKLDIQTGCLVVRFPPFSDLLPQRGYTEADQTDKTYAKNTAYCLLERVAELVTPSSKTPLGPLAATVHRIYPELEDLEEDEQIGHWNGVRKKNYCVYNLWWRFWDQTSPFDKHEHQEAGIDSSLPHPREWLLTRQPLDAHEITDTQNQIVYPPRTSPRAERHRLVDGRYWIQLNNRLTYDTLIMRIFSKDDMRHLPTAQQNKTQMLEPDDVRPYRYIMAALDLLKPADLRFTLPAVFRKDVRTGKETFVGFPTLDVSVNCMGAPDFCSWSVRYKKINFGSRSAADIIVPGSTRKDIVAHKMRGRMVLEGVEKAREAKIRKTKRKQYHEKVHSDTHTRHKRMVRFDGRDSRRREWKAAADDVQRSMQAETDSLSFPKE</sequence>
<dbReference type="OMA" id="ARIPECH"/>
<dbReference type="KEGG" id="aalt:CC77DRAFT_1018894"/>
<accession>A0A177DQW7</accession>
<evidence type="ECO:0000313" key="10">
    <source>
        <dbReference type="Proteomes" id="UP000077248"/>
    </source>
</evidence>
<keyword evidence="10" id="KW-1185">Reference proteome</keyword>
<dbReference type="PANTHER" id="PTHR43033:SF1">
    <property type="entry name" value="TRNA(ILE)-LYSIDINE SYNTHASE-RELATED"/>
    <property type="match status" value="1"/>
</dbReference>
<dbReference type="InterPro" id="IPR012094">
    <property type="entry name" value="tRNA_Ile_lys_synt"/>
</dbReference>
<evidence type="ECO:0000256" key="1">
    <source>
        <dbReference type="ARBA" id="ARBA00013267"/>
    </source>
</evidence>
<dbReference type="VEuPathDB" id="FungiDB:CC77DRAFT_1018894"/>
<dbReference type="EMBL" id="KV441475">
    <property type="protein sequence ID" value="OAG21897.1"/>
    <property type="molecule type" value="Genomic_DNA"/>
</dbReference>
<keyword evidence="2" id="KW-0436">Ligase</keyword>
<dbReference type="NCBIfam" id="TIGR02432">
    <property type="entry name" value="lysidine_TilS_N"/>
    <property type="match status" value="1"/>
</dbReference>
<keyword evidence="3" id="KW-0819">tRNA processing</keyword>
<dbReference type="CDD" id="cd01992">
    <property type="entry name" value="TilS_N"/>
    <property type="match status" value="1"/>
</dbReference>
<feature type="compositionally biased region" description="Basic and acidic residues" evidence="7">
    <location>
        <begin position="630"/>
        <end position="647"/>
    </location>
</feature>
<dbReference type="InterPro" id="IPR012795">
    <property type="entry name" value="tRNA_Ile_lys_synt_N"/>
</dbReference>
<dbReference type="GO" id="GO:0008033">
    <property type="term" value="P:tRNA processing"/>
    <property type="evidence" value="ECO:0007669"/>
    <property type="project" value="UniProtKB-KW"/>
</dbReference>
<dbReference type="InterPro" id="IPR011063">
    <property type="entry name" value="TilS/TtcA_N"/>
</dbReference>
<evidence type="ECO:0000259" key="8">
    <source>
        <dbReference type="Pfam" id="PF01171"/>
    </source>
</evidence>
<dbReference type="EC" id="6.3.4.19" evidence="1"/>
<keyword evidence="5" id="KW-0067">ATP-binding</keyword>
<feature type="domain" description="tRNA(Ile)-lysidine/2-thiocytidine synthase N-terminal" evidence="8">
    <location>
        <begin position="27"/>
        <end position="243"/>
    </location>
</feature>
<dbReference type="Pfam" id="PF01171">
    <property type="entry name" value="ATP_bind_3"/>
    <property type="match status" value="1"/>
</dbReference>
<evidence type="ECO:0000256" key="7">
    <source>
        <dbReference type="SAM" id="MobiDB-lite"/>
    </source>
</evidence>
<reference evidence="9 10" key="1">
    <citation type="submission" date="2016-05" db="EMBL/GenBank/DDBJ databases">
        <title>Comparative analysis of secretome profiles of manganese(II)-oxidizing ascomycete fungi.</title>
        <authorList>
            <consortium name="DOE Joint Genome Institute"/>
            <person name="Zeiner C.A."/>
            <person name="Purvine S.O."/>
            <person name="Zink E.M."/>
            <person name="Wu S."/>
            <person name="Pasa-Tolic L."/>
            <person name="Chaput D.L."/>
            <person name="Haridas S."/>
            <person name="Grigoriev I.V."/>
            <person name="Santelli C.M."/>
            <person name="Hansel C.M."/>
        </authorList>
    </citation>
    <scope>NUCLEOTIDE SEQUENCE [LARGE SCALE GENOMIC DNA]</scope>
    <source>
        <strain evidence="9 10">SRC1lrK2f</strain>
    </source>
</reference>
<name>A0A177DQW7_ALTAL</name>
<evidence type="ECO:0000313" key="9">
    <source>
        <dbReference type="EMBL" id="OAG21897.1"/>
    </source>
</evidence>
<evidence type="ECO:0000256" key="6">
    <source>
        <dbReference type="ARBA" id="ARBA00048539"/>
    </source>
</evidence>
<dbReference type="GO" id="GO:0005524">
    <property type="term" value="F:ATP binding"/>
    <property type="evidence" value="ECO:0007669"/>
    <property type="project" value="UniProtKB-KW"/>
</dbReference>
<dbReference type="GO" id="GO:0032267">
    <property type="term" value="F:tRNA(Ile)-lysidine synthase activity"/>
    <property type="evidence" value="ECO:0007669"/>
    <property type="project" value="UniProtKB-EC"/>
</dbReference>
<dbReference type="SUPFAM" id="SSF52402">
    <property type="entry name" value="Adenine nucleotide alpha hydrolases-like"/>
    <property type="match status" value="1"/>
</dbReference>
<organism evidence="9 10">
    <name type="scientific">Alternaria alternata</name>
    <name type="common">Alternaria rot fungus</name>
    <name type="synonym">Torula alternata</name>
    <dbReference type="NCBI Taxonomy" id="5599"/>
    <lineage>
        <taxon>Eukaryota</taxon>
        <taxon>Fungi</taxon>
        <taxon>Dikarya</taxon>
        <taxon>Ascomycota</taxon>
        <taxon>Pezizomycotina</taxon>
        <taxon>Dothideomycetes</taxon>
        <taxon>Pleosporomycetidae</taxon>
        <taxon>Pleosporales</taxon>
        <taxon>Pleosporineae</taxon>
        <taxon>Pleosporaceae</taxon>
        <taxon>Alternaria</taxon>
        <taxon>Alternaria sect. Alternaria</taxon>
        <taxon>Alternaria alternata complex</taxon>
    </lineage>
</organism>
<proteinExistence type="inferred from homology"/>
<dbReference type="HAMAP" id="MF_01161">
    <property type="entry name" value="tRNA_Ile_lys_synt"/>
    <property type="match status" value="1"/>
</dbReference>
<dbReference type="AlphaFoldDB" id="A0A177DQW7"/>
<evidence type="ECO:0000256" key="4">
    <source>
        <dbReference type="ARBA" id="ARBA00022741"/>
    </source>
</evidence>
<feature type="region of interest" description="Disordered" evidence="7">
    <location>
        <begin position="630"/>
        <end position="662"/>
    </location>
</feature>
<keyword evidence="4" id="KW-0547">Nucleotide-binding</keyword>
<protein>
    <recommendedName>
        <fullName evidence="1">tRNA(Ile)-lysidine synthetase</fullName>
        <ecNumber evidence="1">6.3.4.19</ecNumber>
    </recommendedName>
</protein>
<gene>
    <name evidence="9" type="ORF">CC77DRAFT_1018894</name>
</gene>
<dbReference type="Gene3D" id="3.40.50.620">
    <property type="entry name" value="HUPs"/>
    <property type="match status" value="1"/>
</dbReference>
<dbReference type="GeneID" id="29110313"/>
<comment type="catalytic activity">
    <reaction evidence="6">
        <text>cytidine(34) in tRNA(Ile2) + L-lysine + ATP = lysidine(34) in tRNA(Ile2) + AMP + diphosphate + H(+)</text>
        <dbReference type="Rhea" id="RHEA:43744"/>
        <dbReference type="Rhea" id="RHEA-COMP:10625"/>
        <dbReference type="Rhea" id="RHEA-COMP:10670"/>
        <dbReference type="ChEBI" id="CHEBI:15378"/>
        <dbReference type="ChEBI" id="CHEBI:30616"/>
        <dbReference type="ChEBI" id="CHEBI:32551"/>
        <dbReference type="ChEBI" id="CHEBI:33019"/>
        <dbReference type="ChEBI" id="CHEBI:82748"/>
        <dbReference type="ChEBI" id="CHEBI:83665"/>
        <dbReference type="ChEBI" id="CHEBI:456215"/>
        <dbReference type="EC" id="6.3.4.19"/>
    </reaction>
</comment>
<dbReference type="RefSeq" id="XP_018387318.1">
    <property type="nucleotide sequence ID" value="XM_018524719.1"/>
</dbReference>
<evidence type="ECO:0000256" key="2">
    <source>
        <dbReference type="ARBA" id="ARBA00022598"/>
    </source>
</evidence>
<evidence type="ECO:0000256" key="3">
    <source>
        <dbReference type="ARBA" id="ARBA00022694"/>
    </source>
</evidence>
<dbReference type="STRING" id="5599.A0A177DQW7"/>
<dbReference type="Proteomes" id="UP000077248">
    <property type="component" value="Unassembled WGS sequence"/>
</dbReference>
<evidence type="ECO:0000256" key="5">
    <source>
        <dbReference type="ARBA" id="ARBA00022840"/>
    </source>
</evidence>
<feature type="compositionally biased region" description="Polar residues" evidence="7">
    <location>
        <begin position="648"/>
        <end position="662"/>
    </location>
</feature>